<protein>
    <submittedName>
        <fullName evidence="2">Uncharacterized protein</fullName>
    </submittedName>
</protein>
<feature type="compositionally biased region" description="Gly residues" evidence="1">
    <location>
        <begin position="28"/>
        <end position="43"/>
    </location>
</feature>
<proteinExistence type="predicted"/>
<comment type="caution">
    <text evidence="2">The sequence shown here is derived from an EMBL/GenBank/DDBJ whole genome shotgun (WGS) entry which is preliminary data.</text>
</comment>
<dbReference type="EMBL" id="BAAAID010000142">
    <property type="protein sequence ID" value="GAA0961693.1"/>
    <property type="molecule type" value="Genomic_DNA"/>
</dbReference>
<sequence length="80" mass="7753">MAGAVGHGQVSVLGGVAAGMGQPDLPRGGSGEGRGDGAGGGGGDPNVCEEVLLFGVQDIVPGALPAQPHRQRIFILVPVA</sequence>
<organism evidence="2 3">
    <name type="scientific">Streptomyces rhizosphaericus</name>
    <dbReference type="NCBI Taxonomy" id="114699"/>
    <lineage>
        <taxon>Bacteria</taxon>
        <taxon>Bacillati</taxon>
        <taxon>Actinomycetota</taxon>
        <taxon>Actinomycetes</taxon>
        <taxon>Kitasatosporales</taxon>
        <taxon>Streptomycetaceae</taxon>
        <taxon>Streptomyces</taxon>
        <taxon>Streptomyces violaceusniger group</taxon>
    </lineage>
</organism>
<keyword evidence="3" id="KW-1185">Reference proteome</keyword>
<name>A0ABN1RQJ7_9ACTN</name>
<dbReference type="Proteomes" id="UP001500418">
    <property type="component" value="Unassembled WGS sequence"/>
</dbReference>
<reference evidence="2 3" key="1">
    <citation type="journal article" date="2019" name="Int. J. Syst. Evol. Microbiol.">
        <title>The Global Catalogue of Microorganisms (GCM) 10K type strain sequencing project: providing services to taxonomists for standard genome sequencing and annotation.</title>
        <authorList>
            <consortium name="The Broad Institute Genomics Platform"/>
            <consortium name="The Broad Institute Genome Sequencing Center for Infectious Disease"/>
            <person name="Wu L."/>
            <person name="Ma J."/>
        </authorList>
    </citation>
    <scope>NUCLEOTIDE SEQUENCE [LARGE SCALE GENOMIC DNA]</scope>
    <source>
        <strain evidence="2 3">JCM 11444</strain>
    </source>
</reference>
<accession>A0ABN1RQJ7</accession>
<evidence type="ECO:0000313" key="2">
    <source>
        <dbReference type="EMBL" id="GAA0961693.1"/>
    </source>
</evidence>
<gene>
    <name evidence="2" type="ORF">GCM10009575_096130</name>
</gene>
<evidence type="ECO:0000256" key="1">
    <source>
        <dbReference type="SAM" id="MobiDB-lite"/>
    </source>
</evidence>
<evidence type="ECO:0000313" key="3">
    <source>
        <dbReference type="Proteomes" id="UP001500418"/>
    </source>
</evidence>
<feature type="region of interest" description="Disordered" evidence="1">
    <location>
        <begin position="15"/>
        <end position="43"/>
    </location>
</feature>